<evidence type="ECO:0000313" key="1">
    <source>
        <dbReference type="EMBL" id="PNR61809.1"/>
    </source>
</evidence>
<dbReference type="EnsemblPlants" id="Pp3c1_5678V3.1">
    <property type="protein sequence ID" value="PAC:32972057.CDS.1"/>
    <property type="gene ID" value="Pp3c1_5678"/>
</dbReference>
<organism evidence="1">
    <name type="scientific">Physcomitrium patens</name>
    <name type="common">Spreading-leaved earth moss</name>
    <name type="synonym">Physcomitrella patens</name>
    <dbReference type="NCBI Taxonomy" id="3218"/>
    <lineage>
        <taxon>Eukaryota</taxon>
        <taxon>Viridiplantae</taxon>
        <taxon>Streptophyta</taxon>
        <taxon>Embryophyta</taxon>
        <taxon>Bryophyta</taxon>
        <taxon>Bryophytina</taxon>
        <taxon>Bryopsida</taxon>
        <taxon>Funariidae</taxon>
        <taxon>Funariales</taxon>
        <taxon>Funariaceae</taxon>
        <taxon>Physcomitrium</taxon>
    </lineage>
</organism>
<proteinExistence type="predicted"/>
<protein>
    <submittedName>
        <fullName evidence="1 2">Uncharacterized protein</fullName>
    </submittedName>
</protein>
<dbReference type="Gramene" id="Pp3c1_5678V3.1">
    <property type="protein sequence ID" value="PAC:32972057.CDS.1"/>
    <property type="gene ID" value="Pp3c1_5678"/>
</dbReference>
<accession>A0A2K1L6Z6</accession>
<evidence type="ECO:0000313" key="2">
    <source>
        <dbReference type="EnsemblPlants" id="PAC:32972057.CDS.1"/>
    </source>
</evidence>
<reference evidence="2" key="3">
    <citation type="submission" date="2020-12" db="UniProtKB">
        <authorList>
            <consortium name="EnsemblPlants"/>
        </authorList>
    </citation>
    <scope>IDENTIFICATION</scope>
</reference>
<evidence type="ECO:0000313" key="3">
    <source>
        <dbReference type="Proteomes" id="UP000006727"/>
    </source>
</evidence>
<dbReference type="AlphaFoldDB" id="A0A2K1L6Z6"/>
<dbReference type="InParanoid" id="A0A2K1L6Z6"/>
<dbReference type="EMBL" id="ABEU02000001">
    <property type="protein sequence ID" value="PNR61809.1"/>
    <property type="molecule type" value="Genomic_DNA"/>
</dbReference>
<name>A0A2K1L6Z6_PHYPA</name>
<sequence>MGGSLNPRYETEDTPGTQICAPETAPQVGVCVSVGGKRLPSEMDCLAWKTGRISDGLVMLLQCEVANECICI</sequence>
<keyword evidence="3" id="KW-1185">Reference proteome</keyword>
<gene>
    <name evidence="1" type="ORF">PHYPA_000233</name>
</gene>
<reference evidence="1 3" key="1">
    <citation type="journal article" date="2008" name="Science">
        <title>The Physcomitrella genome reveals evolutionary insights into the conquest of land by plants.</title>
        <authorList>
            <person name="Rensing S."/>
            <person name="Lang D."/>
            <person name="Zimmer A."/>
            <person name="Terry A."/>
            <person name="Salamov A."/>
            <person name="Shapiro H."/>
            <person name="Nishiyama T."/>
            <person name="Perroud P.-F."/>
            <person name="Lindquist E."/>
            <person name="Kamisugi Y."/>
            <person name="Tanahashi T."/>
            <person name="Sakakibara K."/>
            <person name="Fujita T."/>
            <person name="Oishi K."/>
            <person name="Shin-I T."/>
            <person name="Kuroki Y."/>
            <person name="Toyoda A."/>
            <person name="Suzuki Y."/>
            <person name="Hashimoto A."/>
            <person name="Yamaguchi K."/>
            <person name="Sugano A."/>
            <person name="Kohara Y."/>
            <person name="Fujiyama A."/>
            <person name="Anterola A."/>
            <person name="Aoki S."/>
            <person name="Ashton N."/>
            <person name="Barbazuk W.B."/>
            <person name="Barker E."/>
            <person name="Bennetzen J."/>
            <person name="Bezanilla M."/>
            <person name="Blankenship R."/>
            <person name="Cho S.H."/>
            <person name="Dutcher S."/>
            <person name="Estelle M."/>
            <person name="Fawcett J.A."/>
            <person name="Gundlach H."/>
            <person name="Hanada K."/>
            <person name="Heyl A."/>
            <person name="Hicks K.A."/>
            <person name="Hugh J."/>
            <person name="Lohr M."/>
            <person name="Mayer K."/>
            <person name="Melkozernov A."/>
            <person name="Murata T."/>
            <person name="Nelson D."/>
            <person name="Pils B."/>
            <person name="Prigge M."/>
            <person name="Reiss B."/>
            <person name="Renner T."/>
            <person name="Rombauts S."/>
            <person name="Rushton P."/>
            <person name="Sanderfoot A."/>
            <person name="Schween G."/>
            <person name="Shiu S.-H."/>
            <person name="Stueber K."/>
            <person name="Theodoulou F.L."/>
            <person name="Tu H."/>
            <person name="Van de Peer Y."/>
            <person name="Verrier P.J."/>
            <person name="Waters E."/>
            <person name="Wood A."/>
            <person name="Yang L."/>
            <person name="Cove D."/>
            <person name="Cuming A."/>
            <person name="Hasebe M."/>
            <person name="Lucas S."/>
            <person name="Mishler D.B."/>
            <person name="Reski R."/>
            <person name="Grigoriev I."/>
            <person name="Quatrano R.S."/>
            <person name="Boore J.L."/>
        </authorList>
    </citation>
    <scope>NUCLEOTIDE SEQUENCE [LARGE SCALE GENOMIC DNA]</scope>
    <source>
        <strain evidence="2 3">cv. Gransden 2004</strain>
    </source>
</reference>
<reference evidence="1 3" key="2">
    <citation type="journal article" date="2018" name="Plant J.">
        <title>The Physcomitrella patens chromosome-scale assembly reveals moss genome structure and evolution.</title>
        <authorList>
            <person name="Lang D."/>
            <person name="Ullrich K.K."/>
            <person name="Murat F."/>
            <person name="Fuchs J."/>
            <person name="Jenkins J."/>
            <person name="Haas F.B."/>
            <person name="Piednoel M."/>
            <person name="Gundlach H."/>
            <person name="Van Bel M."/>
            <person name="Meyberg R."/>
            <person name="Vives C."/>
            <person name="Morata J."/>
            <person name="Symeonidi A."/>
            <person name="Hiss M."/>
            <person name="Muchero W."/>
            <person name="Kamisugi Y."/>
            <person name="Saleh O."/>
            <person name="Blanc G."/>
            <person name="Decker E.L."/>
            <person name="van Gessel N."/>
            <person name="Grimwood J."/>
            <person name="Hayes R.D."/>
            <person name="Graham S.W."/>
            <person name="Gunter L.E."/>
            <person name="McDaniel S.F."/>
            <person name="Hoernstein S.N.W."/>
            <person name="Larsson A."/>
            <person name="Li F.W."/>
            <person name="Perroud P.F."/>
            <person name="Phillips J."/>
            <person name="Ranjan P."/>
            <person name="Rokshar D.S."/>
            <person name="Rothfels C.J."/>
            <person name="Schneider L."/>
            <person name="Shu S."/>
            <person name="Stevenson D.W."/>
            <person name="Thummler F."/>
            <person name="Tillich M."/>
            <person name="Villarreal Aguilar J.C."/>
            <person name="Widiez T."/>
            <person name="Wong G.K."/>
            <person name="Wymore A."/>
            <person name="Zhang Y."/>
            <person name="Zimmer A.D."/>
            <person name="Quatrano R.S."/>
            <person name="Mayer K.F.X."/>
            <person name="Goodstein D."/>
            <person name="Casacuberta J.M."/>
            <person name="Vandepoele K."/>
            <person name="Reski R."/>
            <person name="Cuming A.C."/>
            <person name="Tuskan G.A."/>
            <person name="Maumus F."/>
            <person name="Salse J."/>
            <person name="Schmutz J."/>
            <person name="Rensing S.A."/>
        </authorList>
    </citation>
    <scope>NUCLEOTIDE SEQUENCE [LARGE SCALE GENOMIC DNA]</scope>
    <source>
        <strain evidence="2 3">cv. Gransden 2004</strain>
    </source>
</reference>
<dbReference type="Proteomes" id="UP000006727">
    <property type="component" value="Chromosome 1"/>
</dbReference>